<feature type="transmembrane region" description="Helical" evidence="5">
    <location>
        <begin position="27"/>
        <end position="47"/>
    </location>
</feature>
<feature type="domain" description="ABC transmembrane type-1" evidence="6">
    <location>
        <begin position="124"/>
        <end position="367"/>
    </location>
</feature>
<feature type="transmembrane region" description="Helical" evidence="5">
    <location>
        <begin position="217"/>
        <end position="240"/>
    </location>
</feature>
<evidence type="ECO:0000259" key="6">
    <source>
        <dbReference type="PROSITE" id="PS50928"/>
    </source>
</evidence>
<dbReference type="PROSITE" id="PS50928">
    <property type="entry name" value="ABC_TM1"/>
    <property type="match status" value="1"/>
</dbReference>
<protein>
    <submittedName>
        <fullName evidence="7">Phosphate ABC transporter permease PstA</fullName>
    </submittedName>
</protein>
<dbReference type="EMBL" id="JACBAZ010000011">
    <property type="protein sequence ID" value="NWK57419.1"/>
    <property type="molecule type" value="Genomic_DNA"/>
</dbReference>
<dbReference type="RefSeq" id="WP_178934458.1">
    <property type="nucleotide sequence ID" value="NZ_JACBAZ010000011.1"/>
</dbReference>
<evidence type="ECO:0000256" key="2">
    <source>
        <dbReference type="ARBA" id="ARBA00022692"/>
    </source>
</evidence>
<feature type="transmembrane region" description="Helical" evidence="5">
    <location>
        <begin position="124"/>
        <end position="149"/>
    </location>
</feature>
<feature type="transmembrane region" description="Helical" evidence="5">
    <location>
        <begin position="349"/>
        <end position="368"/>
    </location>
</feature>
<keyword evidence="3 5" id="KW-1133">Transmembrane helix</keyword>
<dbReference type="PANTHER" id="PTHR43470">
    <property type="entry name" value="PHOSPHATE TRANSPORT SYSTEM PERMEASE PROTEIN PSTA-RELATED"/>
    <property type="match status" value="1"/>
</dbReference>
<dbReference type="InterPro" id="IPR000515">
    <property type="entry name" value="MetI-like"/>
</dbReference>
<comment type="subcellular location">
    <subcellularLocation>
        <location evidence="1 5">Cell membrane</location>
        <topology evidence="1 5">Multi-pass membrane protein</topology>
    </subcellularLocation>
</comment>
<dbReference type="Pfam" id="PF00528">
    <property type="entry name" value="BPD_transp_1"/>
    <property type="match status" value="1"/>
</dbReference>
<evidence type="ECO:0000256" key="1">
    <source>
        <dbReference type="ARBA" id="ARBA00004651"/>
    </source>
</evidence>
<name>A0A851GJT2_9BACT</name>
<dbReference type="Proteomes" id="UP000557872">
    <property type="component" value="Unassembled WGS sequence"/>
</dbReference>
<evidence type="ECO:0000256" key="3">
    <source>
        <dbReference type="ARBA" id="ARBA00022989"/>
    </source>
</evidence>
<accession>A0A851GJT2</accession>
<proteinExistence type="inferred from homology"/>
<evidence type="ECO:0000256" key="4">
    <source>
        <dbReference type="ARBA" id="ARBA00023136"/>
    </source>
</evidence>
<feature type="transmembrane region" description="Helical" evidence="5">
    <location>
        <begin position="169"/>
        <end position="193"/>
    </location>
</feature>
<organism evidence="7 8">
    <name type="scientific">Oceaniferula marina</name>
    <dbReference type="NCBI Taxonomy" id="2748318"/>
    <lineage>
        <taxon>Bacteria</taxon>
        <taxon>Pseudomonadati</taxon>
        <taxon>Verrucomicrobiota</taxon>
        <taxon>Verrucomicrobiia</taxon>
        <taxon>Verrucomicrobiales</taxon>
        <taxon>Verrucomicrobiaceae</taxon>
        <taxon>Oceaniferula</taxon>
    </lineage>
</organism>
<keyword evidence="4 5" id="KW-0472">Membrane</keyword>
<dbReference type="PANTHER" id="PTHR43470:SF3">
    <property type="entry name" value="PHOSPHATE TRANSPORT SYSTEM PERMEASE PROTEIN PSTA-RELATED"/>
    <property type="match status" value="1"/>
</dbReference>
<keyword evidence="5" id="KW-0813">Transport</keyword>
<keyword evidence="2 5" id="KW-0812">Transmembrane</keyword>
<dbReference type="AlphaFoldDB" id="A0A851GJT2"/>
<dbReference type="CDD" id="cd06261">
    <property type="entry name" value="TM_PBP2"/>
    <property type="match status" value="1"/>
</dbReference>
<gene>
    <name evidence="7" type="ORF">HW115_17505</name>
</gene>
<dbReference type="SUPFAM" id="SSF161098">
    <property type="entry name" value="MetI-like"/>
    <property type="match status" value="1"/>
</dbReference>
<sequence length="378" mass="41227">MSSAHSTPSPHPFKSTGGLNKWSERGLTTIFASCAYLIILCALFIFFDIGRKGLPTFFKSEAPFINTEFFTENPQTLVTFHDADGKEYAMSSKNFDTWTKANPQIQVVNEHRLNYSAGGILNPLAGTALLVILCMTIALFIGVAAAVYLSEYCGQGRLMSAIRLSILNLAGVPSIVFALFGWGVFCYMAPILVSEVSDRSLLSFKVSSESYLSFEGWGTSLISGAFTLAIMVLPVIITACEESLRAVPKGFREASFALGSTKWQTIRKAVLPYALPGIMTASILGITRVAGETAPIMLTAAATDKNNLPWEGLDGTWSFFGQSVQALPFHIYTLAKLPDDPLSKPMQNGATLAFLLLVMGFAMLSIILRNRVRKKLKW</sequence>
<reference evidence="7 8" key="1">
    <citation type="submission" date="2020-07" db="EMBL/GenBank/DDBJ databases">
        <title>Roseicoccus Jingziensis gen. nov., sp. nov., isolated from coastal seawater.</title>
        <authorList>
            <person name="Feng X."/>
        </authorList>
    </citation>
    <scope>NUCLEOTIDE SEQUENCE [LARGE SCALE GENOMIC DNA]</scope>
    <source>
        <strain evidence="7 8">N1E253</strain>
    </source>
</reference>
<evidence type="ECO:0000313" key="7">
    <source>
        <dbReference type="EMBL" id="NWK57419.1"/>
    </source>
</evidence>
<dbReference type="GO" id="GO:0005886">
    <property type="term" value="C:plasma membrane"/>
    <property type="evidence" value="ECO:0007669"/>
    <property type="project" value="UniProtKB-SubCell"/>
</dbReference>
<dbReference type="InterPro" id="IPR035906">
    <property type="entry name" value="MetI-like_sf"/>
</dbReference>
<feature type="transmembrane region" description="Helical" evidence="5">
    <location>
        <begin position="270"/>
        <end position="290"/>
    </location>
</feature>
<comment type="caution">
    <text evidence="7">The sequence shown here is derived from an EMBL/GenBank/DDBJ whole genome shotgun (WGS) entry which is preliminary data.</text>
</comment>
<dbReference type="Gene3D" id="1.10.3720.10">
    <property type="entry name" value="MetI-like"/>
    <property type="match status" value="1"/>
</dbReference>
<comment type="similarity">
    <text evidence="5">Belongs to the binding-protein-dependent transport system permease family.</text>
</comment>
<keyword evidence="8" id="KW-1185">Reference proteome</keyword>
<evidence type="ECO:0000313" key="8">
    <source>
        <dbReference type="Proteomes" id="UP000557872"/>
    </source>
</evidence>
<evidence type="ECO:0000256" key="5">
    <source>
        <dbReference type="RuleBase" id="RU363032"/>
    </source>
</evidence>
<dbReference type="GO" id="GO:0055085">
    <property type="term" value="P:transmembrane transport"/>
    <property type="evidence" value="ECO:0007669"/>
    <property type="project" value="InterPro"/>
</dbReference>